<dbReference type="NCBIfam" id="TIGR01571">
    <property type="entry name" value="A_thal_Cys_rich"/>
    <property type="match status" value="1"/>
</dbReference>
<gene>
    <name evidence="3" type="ORF">JXQ802_LOCUS32178</name>
    <name evidence="2" type="ORF">PYM288_LOCUS21135</name>
</gene>
<dbReference type="Proteomes" id="UP000663870">
    <property type="component" value="Unassembled WGS sequence"/>
</dbReference>
<accession>A0A814R614</accession>
<evidence type="ECO:0000313" key="4">
    <source>
        <dbReference type="Proteomes" id="UP000663854"/>
    </source>
</evidence>
<dbReference type="PANTHER" id="PTHR15907">
    <property type="entry name" value="DUF614 FAMILY PROTEIN-RELATED"/>
    <property type="match status" value="1"/>
</dbReference>
<comment type="similarity">
    <text evidence="1">Belongs to the cornifelin family.</text>
</comment>
<evidence type="ECO:0000313" key="2">
    <source>
        <dbReference type="EMBL" id="CAF1129545.1"/>
    </source>
</evidence>
<dbReference type="EMBL" id="CAJNOH010000815">
    <property type="protein sequence ID" value="CAF1129545.1"/>
    <property type="molecule type" value="Genomic_DNA"/>
</dbReference>
<sequence length="119" mass="13439">MAQIHAQSAFVTTQPVVINPFHQFTDSWRVDLCECCNDISQCCYAYWCFPCFVLALAGKIDEPCVSCFCLPNALGVYRMKVRATLRIKGDSCNDYCVVCCCPFCAGLQMRNELTQRGLR</sequence>
<evidence type="ECO:0008006" key="6">
    <source>
        <dbReference type="Google" id="ProtNLM"/>
    </source>
</evidence>
<reference evidence="2" key="1">
    <citation type="submission" date="2021-02" db="EMBL/GenBank/DDBJ databases">
        <authorList>
            <person name="Nowell W R."/>
        </authorList>
    </citation>
    <scope>NUCLEOTIDE SEQUENCE</scope>
</reference>
<evidence type="ECO:0000313" key="5">
    <source>
        <dbReference type="Proteomes" id="UP000663870"/>
    </source>
</evidence>
<organism evidence="2 4">
    <name type="scientific">Rotaria sordida</name>
    <dbReference type="NCBI Taxonomy" id="392033"/>
    <lineage>
        <taxon>Eukaryota</taxon>
        <taxon>Metazoa</taxon>
        <taxon>Spiralia</taxon>
        <taxon>Gnathifera</taxon>
        <taxon>Rotifera</taxon>
        <taxon>Eurotatoria</taxon>
        <taxon>Bdelloidea</taxon>
        <taxon>Philodinida</taxon>
        <taxon>Philodinidae</taxon>
        <taxon>Rotaria</taxon>
    </lineage>
</organism>
<dbReference type="EMBL" id="CAJNOL010001403">
    <property type="protein sequence ID" value="CAF1352655.1"/>
    <property type="molecule type" value="Genomic_DNA"/>
</dbReference>
<dbReference type="Pfam" id="PF04749">
    <property type="entry name" value="PLAC8"/>
    <property type="match status" value="1"/>
</dbReference>
<name>A0A814R614_9BILA</name>
<keyword evidence="5" id="KW-1185">Reference proteome</keyword>
<proteinExistence type="inferred from homology"/>
<evidence type="ECO:0000256" key="1">
    <source>
        <dbReference type="ARBA" id="ARBA00009024"/>
    </source>
</evidence>
<dbReference type="AlphaFoldDB" id="A0A814R614"/>
<comment type="caution">
    <text evidence="2">The sequence shown here is derived from an EMBL/GenBank/DDBJ whole genome shotgun (WGS) entry which is preliminary data.</text>
</comment>
<dbReference type="Proteomes" id="UP000663854">
    <property type="component" value="Unassembled WGS sequence"/>
</dbReference>
<dbReference type="InterPro" id="IPR006461">
    <property type="entry name" value="PLAC_motif_containing"/>
</dbReference>
<protein>
    <recommendedName>
        <fullName evidence="6">Cornifelin</fullName>
    </recommendedName>
</protein>
<evidence type="ECO:0000313" key="3">
    <source>
        <dbReference type="EMBL" id="CAF1352655.1"/>
    </source>
</evidence>